<dbReference type="Gene3D" id="3.30.565.10">
    <property type="entry name" value="Histidine kinase-like ATPase, C-terminal domain"/>
    <property type="match status" value="1"/>
</dbReference>
<dbReference type="EMBL" id="SACO01000003">
    <property type="protein sequence ID" value="RVU06304.1"/>
    <property type="molecule type" value="Genomic_DNA"/>
</dbReference>
<reference evidence="15 16" key="1">
    <citation type="submission" date="2019-01" db="EMBL/GenBank/DDBJ databases">
        <authorList>
            <person name="Chen W.-M."/>
        </authorList>
    </citation>
    <scope>NUCLEOTIDE SEQUENCE [LARGE SCALE GENOMIC DNA]</scope>
    <source>
        <strain evidence="15 16">FSY-9</strain>
    </source>
</reference>
<keyword evidence="11" id="KW-0902">Two-component regulatory system</keyword>
<evidence type="ECO:0000256" key="1">
    <source>
        <dbReference type="ARBA" id="ARBA00000085"/>
    </source>
</evidence>
<comment type="catalytic activity">
    <reaction evidence="1">
        <text>ATP + protein L-histidine = ADP + protein N-phospho-L-histidine.</text>
        <dbReference type="EC" id="2.7.13.3"/>
    </reaction>
</comment>
<evidence type="ECO:0000256" key="5">
    <source>
        <dbReference type="ARBA" id="ARBA00022679"/>
    </source>
</evidence>
<keyword evidence="7" id="KW-0547">Nucleotide-binding</keyword>
<evidence type="ECO:0000256" key="11">
    <source>
        <dbReference type="ARBA" id="ARBA00023012"/>
    </source>
</evidence>
<dbReference type="EC" id="2.7.13.3" evidence="3"/>
<feature type="transmembrane region" description="Helical" evidence="13">
    <location>
        <begin position="32"/>
        <end position="50"/>
    </location>
</feature>
<name>A0A437N8Q5_9SPHN</name>
<evidence type="ECO:0000259" key="14">
    <source>
        <dbReference type="PROSITE" id="PS50109"/>
    </source>
</evidence>
<dbReference type="InterPro" id="IPR003594">
    <property type="entry name" value="HATPase_dom"/>
</dbReference>
<protein>
    <recommendedName>
        <fullName evidence="3">histidine kinase</fullName>
        <ecNumber evidence="3">2.7.13.3</ecNumber>
    </recommendedName>
</protein>
<dbReference type="PANTHER" id="PTHR45569:SF1">
    <property type="entry name" value="SENSOR PROTEIN KDPD"/>
    <property type="match status" value="1"/>
</dbReference>
<evidence type="ECO:0000256" key="4">
    <source>
        <dbReference type="ARBA" id="ARBA00022553"/>
    </source>
</evidence>
<dbReference type="Proteomes" id="UP000282837">
    <property type="component" value="Unassembled WGS sequence"/>
</dbReference>
<keyword evidence="8 15" id="KW-0418">Kinase</keyword>
<evidence type="ECO:0000313" key="15">
    <source>
        <dbReference type="EMBL" id="RVU06304.1"/>
    </source>
</evidence>
<dbReference type="CDD" id="cd00082">
    <property type="entry name" value="HisKA"/>
    <property type="match status" value="1"/>
</dbReference>
<accession>A0A437N8Q5</accession>
<evidence type="ECO:0000256" key="13">
    <source>
        <dbReference type="SAM" id="Phobius"/>
    </source>
</evidence>
<dbReference type="InterPro" id="IPR004358">
    <property type="entry name" value="Sig_transdc_His_kin-like_C"/>
</dbReference>
<dbReference type="AlphaFoldDB" id="A0A437N8Q5"/>
<dbReference type="InterPro" id="IPR036097">
    <property type="entry name" value="HisK_dim/P_sf"/>
</dbReference>
<proteinExistence type="predicted"/>
<dbReference type="Pfam" id="PF02518">
    <property type="entry name" value="HATPase_c"/>
    <property type="match status" value="1"/>
</dbReference>
<comment type="subcellular location">
    <subcellularLocation>
        <location evidence="2">Membrane</location>
        <topology evidence="2">Multi-pass membrane protein</topology>
    </subcellularLocation>
</comment>
<keyword evidence="5" id="KW-0808">Transferase</keyword>
<dbReference type="Gene3D" id="1.20.120.620">
    <property type="entry name" value="Backbone structure of the membrane domain of e. Coli histidine kinase receptor kdpd"/>
    <property type="match status" value="1"/>
</dbReference>
<dbReference type="GO" id="GO:0000155">
    <property type="term" value="F:phosphorelay sensor kinase activity"/>
    <property type="evidence" value="ECO:0007669"/>
    <property type="project" value="InterPro"/>
</dbReference>
<dbReference type="SMART" id="SM00388">
    <property type="entry name" value="HisKA"/>
    <property type="match status" value="1"/>
</dbReference>
<evidence type="ECO:0000256" key="12">
    <source>
        <dbReference type="ARBA" id="ARBA00023136"/>
    </source>
</evidence>
<dbReference type="InterPro" id="IPR005467">
    <property type="entry name" value="His_kinase_dom"/>
</dbReference>
<feature type="transmembrane region" description="Helical" evidence="13">
    <location>
        <begin position="57"/>
        <end position="88"/>
    </location>
</feature>
<keyword evidence="6 13" id="KW-0812">Transmembrane</keyword>
<evidence type="ECO:0000256" key="6">
    <source>
        <dbReference type="ARBA" id="ARBA00022692"/>
    </source>
</evidence>
<keyword evidence="16" id="KW-1185">Reference proteome</keyword>
<organism evidence="15 16">
    <name type="scientific">Novosphingobium umbonatum</name>
    <dbReference type="NCBI Taxonomy" id="1908524"/>
    <lineage>
        <taxon>Bacteria</taxon>
        <taxon>Pseudomonadati</taxon>
        <taxon>Pseudomonadota</taxon>
        <taxon>Alphaproteobacteria</taxon>
        <taxon>Sphingomonadales</taxon>
        <taxon>Sphingomonadaceae</taxon>
        <taxon>Novosphingobium</taxon>
    </lineage>
</organism>
<evidence type="ECO:0000313" key="16">
    <source>
        <dbReference type="Proteomes" id="UP000282837"/>
    </source>
</evidence>
<keyword evidence="10 13" id="KW-1133">Transmembrane helix</keyword>
<dbReference type="InterPro" id="IPR003661">
    <property type="entry name" value="HisK_dim/P_dom"/>
</dbReference>
<dbReference type="SUPFAM" id="SSF55874">
    <property type="entry name" value="ATPase domain of HSP90 chaperone/DNA topoisomerase II/histidine kinase"/>
    <property type="match status" value="1"/>
</dbReference>
<dbReference type="PROSITE" id="PS50109">
    <property type="entry name" value="HIS_KIN"/>
    <property type="match status" value="1"/>
</dbReference>
<evidence type="ECO:0000256" key="3">
    <source>
        <dbReference type="ARBA" id="ARBA00012438"/>
    </source>
</evidence>
<dbReference type="PRINTS" id="PR00344">
    <property type="entry name" value="BCTRLSENSOR"/>
</dbReference>
<dbReference type="InterPro" id="IPR038318">
    <property type="entry name" value="KdpD_sf"/>
</dbReference>
<dbReference type="CDD" id="cd00075">
    <property type="entry name" value="HATPase"/>
    <property type="match status" value="1"/>
</dbReference>
<keyword evidence="12 13" id="KW-0472">Membrane</keyword>
<evidence type="ECO:0000256" key="2">
    <source>
        <dbReference type="ARBA" id="ARBA00004141"/>
    </source>
</evidence>
<keyword evidence="4" id="KW-0597">Phosphoprotein</keyword>
<dbReference type="InterPro" id="IPR052023">
    <property type="entry name" value="Histidine_kinase_KdpD"/>
</dbReference>
<dbReference type="GO" id="GO:0005886">
    <property type="term" value="C:plasma membrane"/>
    <property type="evidence" value="ECO:0007669"/>
    <property type="project" value="TreeGrafter"/>
</dbReference>
<evidence type="ECO:0000256" key="9">
    <source>
        <dbReference type="ARBA" id="ARBA00022840"/>
    </source>
</evidence>
<dbReference type="PANTHER" id="PTHR45569">
    <property type="entry name" value="SENSOR PROTEIN KDPD"/>
    <property type="match status" value="1"/>
</dbReference>
<evidence type="ECO:0000256" key="10">
    <source>
        <dbReference type="ARBA" id="ARBA00022989"/>
    </source>
</evidence>
<dbReference type="SMART" id="SM00387">
    <property type="entry name" value="HATPase_c"/>
    <property type="match status" value="1"/>
</dbReference>
<comment type="caution">
    <text evidence="15">The sequence shown here is derived from an EMBL/GenBank/DDBJ whole genome shotgun (WGS) entry which is preliminary data.</text>
</comment>
<sequence length="520" mass="54632">MVWAIAAPFCICQIGRVKIALPFPLTAHRQRPALGLACTALFSALGVWLAPYLGEGYAALVFVVGVSVVGALCGLSVALAMALLGALAFDFFVSEPVFKLSLRRVTDLAPLVVFTLSALISGLLSGRLRDEAMRANASNLHLQNLLDIARRLQRANSAEQVYQALQEGLADTWGEGQRLGLFRDTGGQLVELGSMLDDPQAPIMAREVVGGPAEVLQIGDMVACRLASGEGSTGALVVQGAGLDAGFLLAKGRLAALALERVALARQLAEAHAQARAEDLKTALLSSVSHDLRSPLTAISTSAASLLEFGASFDAETSRELLAGIVEEAARLNDVTTNLLQMTRLQDGGANLLQTPLSVGETLLSVVERKRRGGVAQRLVLVGAEQELAIMGDRVLFDLALTNVLNNATLYSPADSTITIACSRHAQGCKITVTDEGQGIPAAEQALVFDRFYRGTNNARQARGSGLGLSIARGFVEACGGRIEITSPVAQGKGTSLAIILPLMVSQDLHEGGFMSKEGA</sequence>
<dbReference type="Pfam" id="PF00512">
    <property type="entry name" value="HisKA"/>
    <property type="match status" value="1"/>
</dbReference>
<evidence type="ECO:0000256" key="8">
    <source>
        <dbReference type="ARBA" id="ARBA00022777"/>
    </source>
</evidence>
<dbReference type="GO" id="GO:0005524">
    <property type="term" value="F:ATP binding"/>
    <property type="evidence" value="ECO:0007669"/>
    <property type="project" value="UniProtKB-KW"/>
</dbReference>
<dbReference type="SUPFAM" id="SSF47384">
    <property type="entry name" value="Homodimeric domain of signal transducing histidine kinase"/>
    <property type="match status" value="1"/>
</dbReference>
<feature type="domain" description="Histidine kinase" evidence="14">
    <location>
        <begin position="287"/>
        <end position="505"/>
    </location>
</feature>
<dbReference type="InterPro" id="IPR036890">
    <property type="entry name" value="HATPase_C_sf"/>
</dbReference>
<dbReference type="Gene3D" id="1.10.287.130">
    <property type="match status" value="1"/>
</dbReference>
<keyword evidence="9" id="KW-0067">ATP-binding</keyword>
<gene>
    <name evidence="15" type="ORF">EOE18_05595</name>
</gene>
<dbReference type="InterPro" id="IPR025201">
    <property type="entry name" value="KdpD_TM"/>
</dbReference>
<evidence type="ECO:0000256" key="7">
    <source>
        <dbReference type="ARBA" id="ARBA00022741"/>
    </source>
</evidence>
<dbReference type="Pfam" id="PF13493">
    <property type="entry name" value="DUF4118"/>
    <property type="match status" value="1"/>
</dbReference>
<dbReference type="OrthoDB" id="9806130at2"/>